<organism evidence="1 2">
    <name type="scientific">Parapedobacter indicus</name>
    <dbReference type="NCBI Taxonomy" id="1477437"/>
    <lineage>
        <taxon>Bacteria</taxon>
        <taxon>Pseudomonadati</taxon>
        <taxon>Bacteroidota</taxon>
        <taxon>Sphingobacteriia</taxon>
        <taxon>Sphingobacteriales</taxon>
        <taxon>Sphingobacteriaceae</taxon>
        <taxon>Parapedobacter</taxon>
    </lineage>
</organism>
<dbReference type="AlphaFoldDB" id="A0A1I3UQ50"/>
<dbReference type="PIRSF" id="PIRSF034285">
    <property type="entry name" value="UCP034285"/>
    <property type="match status" value="1"/>
</dbReference>
<evidence type="ECO:0000313" key="1">
    <source>
        <dbReference type="EMBL" id="SFJ84995.1"/>
    </source>
</evidence>
<reference evidence="1 2" key="1">
    <citation type="submission" date="2016-10" db="EMBL/GenBank/DDBJ databases">
        <authorList>
            <person name="de Groot N.N."/>
        </authorList>
    </citation>
    <scope>NUCLEOTIDE SEQUENCE [LARGE SCALE GENOMIC DNA]</scope>
    <source>
        <strain evidence="1 2">RK1</strain>
    </source>
</reference>
<protein>
    <submittedName>
        <fullName evidence="1">Protein ImuA</fullName>
    </submittedName>
</protein>
<dbReference type="SUPFAM" id="SSF52540">
    <property type="entry name" value="P-loop containing nucleoside triphosphate hydrolases"/>
    <property type="match status" value="1"/>
</dbReference>
<evidence type="ECO:0000313" key="2">
    <source>
        <dbReference type="Proteomes" id="UP000198670"/>
    </source>
</evidence>
<name>A0A1I3UQ50_9SPHI</name>
<sequence>MQMKQESKDETIGRLKRDLLRWQGVAMPESHTERIGLGPIEDAFPGEVFPSFGVHEFISGSREDSAATSGFIGGLLSRLTTDNGVCLWISTSRLLFPPSVRAFGVAPDRVIFVDIARERDVLWATEEALKCSGLVAVVAELQEMDFVQSRRLQLAVEKSRVVGLILRCNPRLVGSTACAARWRIRSLPSLLEDGLPGIGFPRWEVDLLKVRNGNPGCWQLEWSEGRFIPVVPTRQARNRFVQMKKIS</sequence>
<dbReference type="Proteomes" id="UP000198670">
    <property type="component" value="Unassembled WGS sequence"/>
</dbReference>
<proteinExistence type="predicted"/>
<gene>
    <name evidence="1" type="ORF">SAMN05444682_11510</name>
</gene>
<dbReference type="InterPro" id="IPR017026">
    <property type="entry name" value="ImuA"/>
</dbReference>
<dbReference type="STRING" id="1477437.SAMN05444682_11510"/>
<dbReference type="Gene3D" id="3.40.50.300">
    <property type="entry name" value="P-loop containing nucleotide triphosphate hydrolases"/>
    <property type="match status" value="1"/>
</dbReference>
<dbReference type="RefSeq" id="WP_245893386.1">
    <property type="nucleotide sequence ID" value="NZ_PTJF01000015.1"/>
</dbReference>
<accession>A0A1I3UQ50</accession>
<dbReference type="EMBL" id="FOQO01000015">
    <property type="protein sequence ID" value="SFJ84995.1"/>
    <property type="molecule type" value="Genomic_DNA"/>
</dbReference>
<keyword evidence="2" id="KW-1185">Reference proteome</keyword>
<dbReference type="InterPro" id="IPR027417">
    <property type="entry name" value="P-loop_NTPase"/>
</dbReference>